<dbReference type="GO" id="GO:0016810">
    <property type="term" value="F:hydrolase activity, acting on carbon-nitrogen (but not peptide) bonds"/>
    <property type="evidence" value="ECO:0007669"/>
    <property type="project" value="InterPro"/>
</dbReference>
<dbReference type="PANTHER" id="PTHR34216">
    <property type="match status" value="1"/>
</dbReference>
<dbReference type="InterPro" id="IPR011330">
    <property type="entry name" value="Glyco_hydro/deAcase_b/a-brl"/>
</dbReference>
<dbReference type="PANTHER" id="PTHR34216:SF3">
    <property type="entry name" value="POLY-BETA-1,6-N-ACETYL-D-GLUCOSAMINE N-DEACETYLASE"/>
    <property type="match status" value="1"/>
</dbReference>
<dbReference type="AlphaFoldDB" id="X1SY76"/>
<comment type="subcellular location">
    <subcellularLocation>
        <location evidence="1">Secreted</location>
    </subcellularLocation>
</comment>
<evidence type="ECO:0000256" key="2">
    <source>
        <dbReference type="ARBA" id="ARBA00022729"/>
    </source>
</evidence>
<reference evidence="4" key="1">
    <citation type="journal article" date="2014" name="Front. Microbiol.">
        <title>High frequency of phylogenetically diverse reductive dehalogenase-homologous genes in deep subseafloor sedimentary metagenomes.</title>
        <authorList>
            <person name="Kawai M."/>
            <person name="Futagami T."/>
            <person name="Toyoda A."/>
            <person name="Takaki Y."/>
            <person name="Nishi S."/>
            <person name="Hori S."/>
            <person name="Arai W."/>
            <person name="Tsubouchi T."/>
            <person name="Morono Y."/>
            <person name="Uchiyama I."/>
            <person name="Ito T."/>
            <person name="Fujiyama A."/>
            <person name="Inagaki F."/>
            <person name="Takami H."/>
        </authorList>
    </citation>
    <scope>NUCLEOTIDE SEQUENCE</scope>
    <source>
        <strain evidence="4">Expedition CK06-06</strain>
    </source>
</reference>
<organism evidence="4">
    <name type="scientific">marine sediment metagenome</name>
    <dbReference type="NCBI Taxonomy" id="412755"/>
    <lineage>
        <taxon>unclassified sequences</taxon>
        <taxon>metagenomes</taxon>
        <taxon>ecological metagenomes</taxon>
    </lineage>
</organism>
<dbReference type="GO" id="GO:0005975">
    <property type="term" value="P:carbohydrate metabolic process"/>
    <property type="evidence" value="ECO:0007669"/>
    <property type="project" value="InterPro"/>
</dbReference>
<dbReference type="PROSITE" id="PS51677">
    <property type="entry name" value="NODB"/>
    <property type="match status" value="1"/>
</dbReference>
<evidence type="ECO:0000313" key="4">
    <source>
        <dbReference type="EMBL" id="GAI84076.1"/>
    </source>
</evidence>
<keyword evidence="2" id="KW-0732">Signal</keyword>
<dbReference type="Gene3D" id="3.20.20.370">
    <property type="entry name" value="Glycoside hydrolase/deacetylase"/>
    <property type="match status" value="1"/>
</dbReference>
<dbReference type="EMBL" id="BARW01009741">
    <property type="protein sequence ID" value="GAI84076.1"/>
    <property type="molecule type" value="Genomic_DNA"/>
</dbReference>
<name>X1SY76_9ZZZZ</name>
<dbReference type="CDD" id="cd10918">
    <property type="entry name" value="CE4_NodB_like_5s_6s"/>
    <property type="match status" value="1"/>
</dbReference>
<dbReference type="InterPro" id="IPR002509">
    <property type="entry name" value="NODB_dom"/>
</dbReference>
<proteinExistence type="predicted"/>
<feature type="non-terminal residue" evidence="4">
    <location>
        <position position="213"/>
    </location>
</feature>
<protein>
    <recommendedName>
        <fullName evidence="3">NodB homology domain-containing protein</fullName>
    </recommendedName>
</protein>
<evidence type="ECO:0000256" key="1">
    <source>
        <dbReference type="ARBA" id="ARBA00004613"/>
    </source>
</evidence>
<sequence>MVVVFDNTPVLAYHKVDRNFEWGVTRVLPSQFSEQMRFLYQKRYKAITLSDLLKNNSYEKRVAITFDDAYEELINNAFSIMQKYSFKATIFVVTDFVGKENLWDVNLGFRRFNHMNWSALRNISSAGFEIGSHTHTHPDLTKISEESIRKEFSFSKKILEDKLGVSVRFVSYPFGRYSRKIKEIAYKCGYSGGVCLSHPFKKKVDIFEIEREG</sequence>
<dbReference type="GO" id="GO:0005576">
    <property type="term" value="C:extracellular region"/>
    <property type="evidence" value="ECO:0007669"/>
    <property type="project" value="UniProtKB-SubCell"/>
</dbReference>
<accession>X1SY76</accession>
<dbReference type="Pfam" id="PF01522">
    <property type="entry name" value="Polysacc_deac_1"/>
    <property type="match status" value="1"/>
</dbReference>
<dbReference type="SUPFAM" id="SSF88713">
    <property type="entry name" value="Glycoside hydrolase/deacetylase"/>
    <property type="match status" value="1"/>
</dbReference>
<evidence type="ECO:0000259" key="3">
    <source>
        <dbReference type="PROSITE" id="PS51677"/>
    </source>
</evidence>
<dbReference type="InterPro" id="IPR051398">
    <property type="entry name" value="Polysacch_Deacetylase"/>
</dbReference>
<gene>
    <name evidence="4" type="ORF">S12H4_19468</name>
</gene>
<feature type="domain" description="NodB homology" evidence="3">
    <location>
        <begin position="60"/>
        <end position="213"/>
    </location>
</feature>
<comment type="caution">
    <text evidence="4">The sequence shown here is derived from an EMBL/GenBank/DDBJ whole genome shotgun (WGS) entry which is preliminary data.</text>
</comment>